<name>A0A8S1MDD3_9CILI</name>
<evidence type="ECO:0000313" key="3">
    <source>
        <dbReference type="Proteomes" id="UP000692954"/>
    </source>
</evidence>
<gene>
    <name evidence="2" type="ORF">PSON_ATCC_30995.1.T0370223</name>
</gene>
<dbReference type="EMBL" id="CAJJDN010000037">
    <property type="protein sequence ID" value="CAD8078307.1"/>
    <property type="molecule type" value="Genomic_DNA"/>
</dbReference>
<comment type="caution">
    <text evidence="2">The sequence shown here is derived from an EMBL/GenBank/DDBJ whole genome shotgun (WGS) entry which is preliminary data.</text>
</comment>
<feature type="region of interest" description="Disordered" evidence="1">
    <location>
        <begin position="1"/>
        <end position="31"/>
    </location>
</feature>
<dbReference type="Proteomes" id="UP000692954">
    <property type="component" value="Unassembled WGS sequence"/>
</dbReference>
<protein>
    <submittedName>
        <fullName evidence="2">Uncharacterized protein</fullName>
    </submittedName>
</protein>
<feature type="compositionally biased region" description="Polar residues" evidence="1">
    <location>
        <begin position="1"/>
        <end position="17"/>
    </location>
</feature>
<organism evidence="2 3">
    <name type="scientific">Paramecium sonneborni</name>
    <dbReference type="NCBI Taxonomy" id="65129"/>
    <lineage>
        <taxon>Eukaryota</taxon>
        <taxon>Sar</taxon>
        <taxon>Alveolata</taxon>
        <taxon>Ciliophora</taxon>
        <taxon>Intramacronucleata</taxon>
        <taxon>Oligohymenophorea</taxon>
        <taxon>Peniculida</taxon>
        <taxon>Parameciidae</taxon>
        <taxon>Paramecium</taxon>
    </lineage>
</organism>
<dbReference type="OrthoDB" id="293058at2759"/>
<accession>A0A8S1MDD3</accession>
<evidence type="ECO:0000313" key="2">
    <source>
        <dbReference type="EMBL" id="CAD8078307.1"/>
    </source>
</evidence>
<feature type="compositionally biased region" description="Basic and acidic residues" evidence="1">
    <location>
        <begin position="20"/>
        <end position="31"/>
    </location>
</feature>
<reference evidence="2" key="1">
    <citation type="submission" date="2021-01" db="EMBL/GenBank/DDBJ databases">
        <authorList>
            <consortium name="Genoscope - CEA"/>
            <person name="William W."/>
        </authorList>
    </citation>
    <scope>NUCLEOTIDE SEQUENCE</scope>
</reference>
<keyword evidence="3" id="KW-1185">Reference proteome</keyword>
<dbReference type="AlphaFoldDB" id="A0A8S1MDD3"/>
<proteinExistence type="predicted"/>
<evidence type="ECO:0000256" key="1">
    <source>
        <dbReference type="SAM" id="MobiDB-lite"/>
    </source>
</evidence>
<sequence length="215" mass="25066">MKKMSDQQTLKKVSMNHNHTHFESETSDIERTTSFESSQLGRIIDIVSYRRTSTSSKGDNNQSPRQQRKNSFVTFESNDISISVSQIKYINDPSQYLKMNDLQVRVWKALTKCTNSQLESVFLIDIIVLHNDTEFEFKFDLSQLSCFMTVKELREQIHIIFTEQKNQKIQDPQLYILIGIIKTQKLDGEIRLFELLNILLNGKKTLILQSSCHNI</sequence>